<dbReference type="RefSeq" id="WP_389362070.1">
    <property type="nucleotide sequence ID" value="NZ_JBIACK010000008.1"/>
</dbReference>
<feature type="signal peptide" evidence="1">
    <location>
        <begin position="1"/>
        <end position="25"/>
    </location>
</feature>
<evidence type="ECO:0000256" key="1">
    <source>
        <dbReference type="SAM" id="SignalP"/>
    </source>
</evidence>
<dbReference type="Pfam" id="PF13798">
    <property type="entry name" value="PCYCGC"/>
    <property type="match status" value="1"/>
</dbReference>
<proteinExistence type="predicted"/>
<dbReference type="EMBL" id="JBIACK010000008">
    <property type="protein sequence ID" value="MFE8702105.1"/>
    <property type="molecule type" value="Genomic_DNA"/>
</dbReference>
<evidence type="ECO:0000313" key="2">
    <source>
        <dbReference type="EMBL" id="MFE8702105.1"/>
    </source>
</evidence>
<reference evidence="2 3" key="1">
    <citation type="submission" date="2024-08" db="EMBL/GenBank/DDBJ databases">
        <title>Two novel Cytobacillus novel species.</title>
        <authorList>
            <person name="Liu G."/>
        </authorList>
    </citation>
    <scope>NUCLEOTIDE SEQUENCE [LARGE SCALE GENOMIC DNA]</scope>
    <source>
        <strain evidence="2 3">FJAT-54145</strain>
    </source>
</reference>
<dbReference type="PROSITE" id="PS51257">
    <property type="entry name" value="PROKAR_LIPOPROTEIN"/>
    <property type="match status" value="1"/>
</dbReference>
<protein>
    <submittedName>
        <fullName evidence="2">PCYCGC motif-containing (Lipo)protein</fullName>
    </submittedName>
</protein>
<keyword evidence="1" id="KW-0732">Signal</keyword>
<name>A0ABW6KGX0_9BACI</name>
<gene>
    <name evidence="2" type="ORF">ACFYKX_16020</name>
</gene>
<feature type="chain" id="PRO_5047148908" evidence="1">
    <location>
        <begin position="26"/>
        <end position="176"/>
    </location>
</feature>
<organism evidence="2 3">
    <name type="scientific">Cytobacillus spartinae</name>
    <dbReference type="NCBI Taxonomy" id="3299023"/>
    <lineage>
        <taxon>Bacteria</taxon>
        <taxon>Bacillati</taxon>
        <taxon>Bacillota</taxon>
        <taxon>Bacilli</taxon>
        <taxon>Bacillales</taxon>
        <taxon>Bacillaceae</taxon>
        <taxon>Cytobacillus</taxon>
    </lineage>
</organism>
<evidence type="ECO:0000313" key="3">
    <source>
        <dbReference type="Proteomes" id="UP001601059"/>
    </source>
</evidence>
<dbReference type="Proteomes" id="UP001601059">
    <property type="component" value="Unassembled WGS sequence"/>
</dbReference>
<sequence>MTRKLLSYFLFLGTLMFLITGCSNEEEVKEVVPTVEPAQDHGNHTYNEKNGDLRELTTSVDTLPIFLKDKPEQMQIIYSAAAQHQELLEYIPCYCGCAESGNHQDAYDCFVYANKENGEVVWDDHGTRCGVCLETAAESILQYKDGKSMMEIREYIDEKYKEGFSEPTPTKMPEGV</sequence>
<keyword evidence="3" id="KW-1185">Reference proteome</keyword>
<dbReference type="InterPro" id="IPR025673">
    <property type="entry name" value="PCYCGC"/>
</dbReference>
<comment type="caution">
    <text evidence="2">The sequence shown here is derived from an EMBL/GenBank/DDBJ whole genome shotgun (WGS) entry which is preliminary data.</text>
</comment>
<accession>A0ABW6KGX0</accession>